<dbReference type="Gene3D" id="6.20.250.50">
    <property type="match status" value="1"/>
</dbReference>
<feature type="domain" description="MATH" evidence="7">
    <location>
        <begin position="11"/>
        <end position="139"/>
    </location>
</feature>
<dbReference type="Proteomes" id="UP000821853">
    <property type="component" value="Chromosome 10"/>
</dbReference>
<dbReference type="Pfam" id="PF00651">
    <property type="entry name" value="BTB"/>
    <property type="match status" value="1"/>
</dbReference>
<dbReference type="SUPFAM" id="SSF54695">
    <property type="entry name" value="POZ domain"/>
    <property type="match status" value="1"/>
</dbReference>
<evidence type="ECO:0000256" key="1">
    <source>
        <dbReference type="ARBA" id="ARBA00004123"/>
    </source>
</evidence>
<keyword evidence="9" id="KW-1185">Reference proteome</keyword>
<dbReference type="InterPro" id="IPR008974">
    <property type="entry name" value="TRAF-like"/>
</dbReference>
<evidence type="ECO:0000313" key="8">
    <source>
        <dbReference type="EMBL" id="KAH9364052.1"/>
    </source>
</evidence>
<evidence type="ECO:0000256" key="5">
    <source>
        <dbReference type="ARBA" id="ARBA00023242"/>
    </source>
</evidence>
<gene>
    <name evidence="8" type="ORF">HPB48_016390</name>
</gene>
<evidence type="ECO:0000256" key="4">
    <source>
        <dbReference type="ARBA" id="ARBA00022786"/>
    </source>
</evidence>
<comment type="pathway">
    <text evidence="2">Protein modification; protein ubiquitination.</text>
</comment>
<proteinExistence type="inferred from homology"/>
<dbReference type="Pfam" id="PF24570">
    <property type="entry name" value="BACK_BPM_SPOP"/>
    <property type="match status" value="1"/>
</dbReference>
<dbReference type="PROSITE" id="PS50097">
    <property type="entry name" value="BTB"/>
    <property type="match status" value="1"/>
</dbReference>
<evidence type="ECO:0000256" key="2">
    <source>
        <dbReference type="ARBA" id="ARBA00004906"/>
    </source>
</evidence>
<organism evidence="8 9">
    <name type="scientific">Haemaphysalis longicornis</name>
    <name type="common">Bush tick</name>
    <dbReference type="NCBI Taxonomy" id="44386"/>
    <lineage>
        <taxon>Eukaryota</taxon>
        <taxon>Metazoa</taxon>
        <taxon>Ecdysozoa</taxon>
        <taxon>Arthropoda</taxon>
        <taxon>Chelicerata</taxon>
        <taxon>Arachnida</taxon>
        <taxon>Acari</taxon>
        <taxon>Parasitiformes</taxon>
        <taxon>Ixodida</taxon>
        <taxon>Ixodoidea</taxon>
        <taxon>Ixodidae</taxon>
        <taxon>Haemaphysalinae</taxon>
        <taxon>Haemaphysalis</taxon>
    </lineage>
</organism>
<sequence>MSCETHLKVVKLSYTWTIHSFSMRREETGKRIESSTFSKAGHGNLKWRVQLYPRGRYEESKEFVSLSLELVDSDKNDVLAEYKCAVLDEAGRQTNVRNGTSRFYRGGCWGWSNFIDKSCLQKSTDNLLPNDKLTIYIEVIAFVDSVNISPPNKVVPVNVPECHISEDFGQMVASPRFSDVVFSVEGKDIHAHKIVLATRSPVFAAMFEHEMKENEQGRVEITDCDFEVLHEMLQFMYTGRAPKLNEMAEKILVAAEKYDLGRLKAMCEDVLCKKLSVGTAAEMLVLADMQNADQLKANALEFIKAHAAGVTETDGWKKMAIEKPHLVAEAFRALVEENASLKTGLTSK</sequence>
<dbReference type="EMBL" id="JABSTR010000002">
    <property type="protein sequence ID" value="KAH9364052.1"/>
    <property type="molecule type" value="Genomic_DNA"/>
</dbReference>
<evidence type="ECO:0000259" key="7">
    <source>
        <dbReference type="PROSITE" id="PS50144"/>
    </source>
</evidence>
<dbReference type="Gene3D" id="3.30.710.10">
    <property type="entry name" value="Potassium Channel Kv1.1, Chain A"/>
    <property type="match status" value="1"/>
</dbReference>
<comment type="subcellular location">
    <subcellularLocation>
        <location evidence="1">Nucleus</location>
    </subcellularLocation>
</comment>
<comment type="similarity">
    <text evidence="3">Belongs to the Tdpoz family.</text>
</comment>
<dbReference type="InterPro" id="IPR002083">
    <property type="entry name" value="MATH/TRAF_dom"/>
</dbReference>
<dbReference type="GO" id="GO:0005634">
    <property type="term" value="C:nucleus"/>
    <property type="evidence" value="ECO:0007669"/>
    <property type="project" value="UniProtKB-SubCell"/>
</dbReference>
<dbReference type="InterPro" id="IPR000210">
    <property type="entry name" value="BTB/POZ_dom"/>
</dbReference>
<keyword evidence="5" id="KW-0539">Nucleus</keyword>
<comment type="caution">
    <text evidence="8">The sequence shown here is derived from an EMBL/GenBank/DDBJ whole genome shotgun (WGS) entry which is preliminary data.</text>
</comment>
<name>A0A9J6FPT7_HAELO</name>
<dbReference type="OrthoDB" id="6408997at2759"/>
<dbReference type="SUPFAM" id="SSF49599">
    <property type="entry name" value="TRAF domain-like"/>
    <property type="match status" value="1"/>
</dbReference>
<evidence type="ECO:0000313" key="9">
    <source>
        <dbReference type="Proteomes" id="UP000821853"/>
    </source>
</evidence>
<dbReference type="SMART" id="SM00225">
    <property type="entry name" value="BTB"/>
    <property type="match status" value="1"/>
</dbReference>
<dbReference type="InterPro" id="IPR011333">
    <property type="entry name" value="SKP1/BTB/POZ_sf"/>
</dbReference>
<protein>
    <recommendedName>
        <fullName evidence="10">Speckle-type POZ protein</fullName>
    </recommendedName>
</protein>
<keyword evidence="4" id="KW-0833">Ubl conjugation pathway</keyword>
<dbReference type="InterPro" id="IPR056423">
    <property type="entry name" value="BACK_BPM_SPOP"/>
</dbReference>
<dbReference type="Pfam" id="PF22486">
    <property type="entry name" value="MATH_2"/>
    <property type="match status" value="1"/>
</dbReference>
<feature type="domain" description="BTB" evidence="6">
    <location>
        <begin position="178"/>
        <end position="240"/>
    </location>
</feature>
<dbReference type="VEuPathDB" id="VectorBase:HLOH_042783"/>
<reference evidence="8 9" key="1">
    <citation type="journal article" date="2020" name="Cell">
        <title>Large-Scale Comparative Analyses of Tick Genomes Elucidate Their Genetic Diversity and Vector Capacities.</title>
        <authorList>
            <consortium name="Tick Genome and Microbiome Consortium (TIGMIC)"/>
            <person name="Jia N."/>
            <person name="Wang J."/>
            <person name="Shi W."/>
            <person name="Du L."/>
            <person name="Sun Y."/>
            <person name="Zhan W."/>
            <person name="Jiang J.F."/>
            <person name="Wang Q."/>
            <person name="Zhang B."/>
            <person name="Ji P."/>
            <person name="Bell-Sakyi L."/>
            <person name="Cui X.M."/>
            <person name="Yuan T.T."/>
            <person name="Jiang B.G."/>
            <person name="Yang W.F."/>
            <person name="Lam T.T."/>
            <person name="Chang Q.C."/>
            <person name="Ding S.J."/>
            <person name="Wang X.J."/>
            <person name="Zhu J.G."/>
            <person name="Ruan X.D."/>
            <person name="Zhao L."/>
            <person name="Wei J.T."/>
            <person name="Ye R.Z."/>
            <person name="Que T.C."/>
            <person name="Du C.H."/>
            <person name="Zhou Y.H."/>
            <person name="Cheng J.X."/>
            <person name="Dai P.F."/>
            <person name="Guo W.B."/>
            <person name="Han X.H."/>
            <person name="Huang E.J."/>
            <person name="Li L.F."/>
            <person name="Wei W."/>
            <person name="Gao Y.C."/>
            <person name="Liu J.Z."/>
            <person name="Shao H.Z."/>
            <person name="Wang X."/>
            <person name="Wang C.C."/>
            <person name="Yang T.C."/>
            <person name="Huo Q.B."/>
            <person name="Li W."/>
            <person name="Chen H.Y."/>
            <person name="Chen S.E."/>
            <person name="Zhou L.G."/>
            <person name="Ni X.B."/>
            <person name="Tian J.H."/>
            <person name="Sheng Y."/>
            <person name="Liu T."/>
            <person name="Pan Y.S."/>
            <person name="Xia L.Y."/>
            <person name="Li J."/>
            <person name="Zhao F."/>
            <person name="Cao W.C."/>
        </authorList>
    </citation>
    <scope>NUCLEOTIDE SEQUENCE [LARGE SCALE GENOMIC DNA]</scope>
    <source>
        <strain evidence="8">HaeL-2018</strain>
    </source>
</reference>
<accession>A0A9J6FPT7</accession>
<evidence type="ECO:0008006" key="10">
    <source>
        <dbReference type="Google" id="ProtNLM"/>
    </source>
</evidence>
<evidence type="ECO:0000259" key="6">
    <source>
        <dbReference type="PROSITE" id="PS50097"/>
    </source>
</evidence>
<dbReference type="Gene3D" id="2.60.210.10">
    <property type="entry name" value="Apoptosis, Tumor Necrosis Factor Receptor Associated Protein 2, Chain A"/>
    <property type="match status" value="1"/>
</dbReference>
<dbReference type="AlphaFoldDB" id="A0A9J6FPT7"/>
<dbReference type="GO" id="GO:0030163">
    <property type="term" value="P:protein catabolic process"/>
    <property type="evidence" value="ECO:0007669"/>
    <property type="project" value="UniProtKB-ARBA"/>
</dbReference>
<dbReference type="PROSITE" id="PS50144">
    <property type="entry name" value="MATH"/>
    <property type="match status" value="1"/>
</dbReference>
<dbReference type="SMART" id="SM00061">
    <property type="entry name" value="MATH"/>
    <property type="match status" value="1"/>
</dbReference>
<dbReference type="FunFam" id="3.30.710.10:FF:000159">
    <property type="entry name" value="Speckle-type POZ protein B"/>
    <property type="match status" value="1"/>
</dbReference>
<evidence type="ECO:0000256" key="3">
    <source>
        <dbReference type="ARBA" id="ARBA00010846"/>
    </source>
</evidence>
<dbReference type="PANTHER" id="PTHR24413">
    <property type="entry name" value="SPECKLE-TYPE POZ PROTEIN"/>
    <property type="match status" value="1"/>
</dbReference>
<dbReference type="Gene3D" id="6.10.250.3030">
    <property type="match status" value="1"/>
</dbReference>